<dbReference type="PANTHER" id="PTHR23408">
    <property type="entry name" value="METHYLMALONYL-COA MUTASE"/>
    <property type="match status" value="1"/>
</dbReference>
<reference evidence="6 7" key="1">
    <citation type="submission" date="2016-10" db="EMBL/GenBank/DDBJ databases">
        <authorList>
            <person name="Varghese N."/>
            <person name="Submissions S."/>
        </authorList>
    </citation>
    <scope>NUCLEOTIDE SEQUENCE [LARGE SCALE GENOMIC DNA]</scope>
    <source>
        <strain evidence="6 7">CGMCC 1.12102</strain>
    </source>
</reference>
<evidence type="ECO:0000256" key="2">
    <source>
        <dbReference type="ARBA" id="ARBA00022741"/>
    </source>
</evidence>
<comment type="catalytic activity">
    <reaction evidence="5">
        <text>GTP + H2O = GDP + phosphate + H(+)</text>
        <dbReference type="Rhea" id="RHEA:19669"/>
        <dbReference type="ChEBI" id="CHEBI:15377"/>
        <dbReference type="ChEBI" id="CHEBI:15378"/>
        <dbReference type="ChEBI" id="CHEBI:37565"/>
        <dbReference type="ChEBI" id="CHEBI:43474"/>
        <dbReference type="ChEBI" id="CHEBI:58189"/>
    </reaction>
</comment>
<dbReference type="GO" id="GO:0016301">
    <property type="term" value="F:kinase activity"/>
    <property type="evidence" value="ECO:0007669"/>
    <property type="project" value="UniProtKB-KW"/>
</dbReference>
<accession>A0A1G4XKU0</accession>
<dbReference type="CDD" id="cd03114">
    <property type="entry name" value="MMAA-like"/>
    <property type="match status" value="1"/>
</dbReference>
<dbReference type="Gene3D" id="1.10.287.130">
    <property type="match status" value="1"/>
</dbReference>
<keyword evidence="6" id="KW-0808">Transferase</keyword>
<comment type="caution">
    <text evidence="6">The sequence shown here is derived from an EMBL/GenBank/DDBJ whole genome shotgun (WGS) entry which is preliminary data.</text>
</comment>
<dbReference type="EMBL" id="FMUI01000002">
    <property type="protein sequence ID" value="SCX41781.1"/>
    <property type="molecule type" value="Genomic_DNA"/>
</dbReference>
<gene>
    <name evidence="6" type="ORF">SAMN02927897_01121</name>
</gene>
<dbReference type="Gene3D" id="1.20.5.170">
    <property type="match status" value="1"/>
</dbReference>
<sequence>MYWSGLVSAMINEQTLDECVRRLRASDRVALAQAMTLVESQLSRHQRLSQHLLDMIMPETGKAIRIGITGTPGAGKSTFLNTFGMMLVDFGKRVAVIAVDPSSPLSGGSLLGDKTRMTELARADAAFIRPVPSGGATGGISPHVCELILLCEAANYDVVIVETVGVGQSETAVASIVDCFVSLQIAGGGDELQGIKKGIMEMADIIVINKDDGDNRAAVAIARQIYDSALAIVHHKYPQWRPAVLSCSALEKRGIEDVWQAIVHFYDVMTKSGHLPLLRQQQTVTWLRKQVEEEAMRQLYAHRAFREDFNQTLDEVKNNQQAPRTGLQHIREYLQHHYFAQ</sequence>
<dbReference type="NCBIfam" id="NF006958">
    <property type="entry name" value="PRK09435.1"/>
    <property type="match status" value="1"/>
</dbReference>
<dbReference type="Pfam" id="PF03308">
    <property type="entry name" value="MeaB"/>
    <property type="match status" value="1"/>
</dbReference>
<evidence type="ECO:0000313" key="6">
    <source>
        <dbReference type="EMBL" id="SCX41781.1"/>
    </source>
</evidence>
<evidence type="ECO:0000313" key="7">
    <source>
        <dbReference type="Proteomes" id="UP000183569"/>
    </source>
</evidence>
<evidence type="ECO:0000256" key="3">
    <source>
        <dbReference type="ARBA" id="ARBA00022801"/>
    </source>
</evidence>
<proteinExistence type="inferred from homology"/>
<dbReference type="GO" id="GO:0005525">
    <property type="term" value="F:GTP binding"/>
    <property type="evidence" value="ECO:0007669"/>
    <property type="project" value="UniProtKB-KW"/>
</dbReference>
<evidence type="ECO:0000256" key="1">
    <source>
        <dbReference type="ARBA" id="ARBA00009625"/>
    </source>
</evidence>
<keyword evidence="3" id="KW-0378">Hydrolase</keyword>
<organism evidence="6 7">
    <name type="scientific">Kosakonia sacchari</name>
    <dbReference type="NCBI Taxonomy" id="1158459"/>
    <lineage>
        <taxon>Bacteria</taxon>
        <taxon>Pseudomonadati</taxon>
        <taxon>Pseudomonadota</taxon>
        <taxon>Gammaproteobacteria</taxon>
        <taxon>Enterobacterales</taxon>
        <taxon>Enterobacteriaceae</taxon>
        <taxon>Kosakonia</taxon>
    </lineage>
</organism>
<comment type="similarity">
    <text evidence="1">Belongs to the SIMIBI class G3E GTPase family. ArgK/MeaB subfamily.</text>
</comment>
<dbReference type="Proteomes" id="UP000183569">
    <property type="component" value="Unassembled WGS sequence"/>
</dbReference>
<protein>
    <submittedName>
        <fullName evidence="6">LAO/AO transport system kinase</fullName>
    </submittedName>
</protein>
<dbReference type="SUPFAM" id="SSF52540">
    <property type="entry name" value="P-loop containing nucleoside triphosphate hydrolases"/>
    <property type="match status" value="1"/>
</dbReference>
<dbReference type="GO" id="GO:0003924">
    <property type="term" value="F:GTPase activity"/>
    <property type="evidence" value="ECO:0007669"/>
    <property type="project" value="InterPro"/>
</dbReference>
<dbReference type="PANTHER" id="PTHR23408:SF3">
    <property type="entry name" value="METHYLMALONIC ACIDURIA TYPE A PROTEIN, MITOCHONDRIAL"/>
    <property type="match status" value="1"/>
</dbReference>
<dbReference type="InterPro" id="IPR027417">
    <property type="entry name" value="P-loop_NTPase"/>
</dbReference>
<evidence type="ECO:0000256" key="5">
    <source>
        <dbReference type="ARBA" id="ARBA00048548"/>
    </source>
</evidence>
<evidence type="ECO:0000256" key="4">
    <source>
        <dbReference type="ARBA" id="ARBA00023134"/>
    </source>
</evidence>
<dbReference type="Gene3D" id="3.40.50.300">
    <property type="entry name" value="P-loop containing nucleotide triphosphate hydrolases"/>
    <property type="match status" value="1"/>
</dbReference>
<name>A0A1G4XKU0_9ENTR</name>
<dbReference type="InterPro" id="IPR005129">
    <property type="entry name" value="GTPase_ArgK"/>
</dbReference>
<dbReference type="GO" id="GO:0005737">
    <property type="term" value="C:cytoplasm"/>
    <property type="evidence" value="ECO:0007669"/>
    <property type="project" value="TreeGrafter"/>
</dbReference>
<keyword evidence="4" id="KW-0342">GTP-binding</keyword>
<keyword evidence="6" id="KW-0418">Kinase</keyword>
<dbReference type="FunFam" id="3.40.50.300:FF:000647">
    <property type="entry name" value="Methylmalonic aciduria type A homolog, mitochondrial"/>
    <property type="match status" value="1"/>
</dbReference>
<dbReference type="NCBIfam" id="TIGR00750">
    <property type="entry name" value="lao"/>
    <property type="match status" value="1"/>
</dbReference>
<dbReference type="AlphaFoldDB" id="A0A1G4XKU0"/>
<keyword evidence="2" id="KW-0547">Nucleotide-binding</keyword>